<protein>
    <recommendedName>
        <fullName evidence="1">Ribosomal RNA small subunit methyltransferase I</fullName>
        <ecNumber evidence="1">2.1.1.198</ecNumber>
    </recommendedName>
    <alternativeName>
        <fullName evidence="1">16S rRNA 2'-O-ribose C1402 methyltransferase</fullName>
    </alternativeName>
    <alternativeName>
        <fullName evidence="1">rRNA (cytidine-2'-O-)-methyltransferase RsmI</fullName>
    </alternativeName>
</protein>
<dbReference type="Pfam" id="PF00590">
    <property type="entry name" value="TP_methylase"/>
    <property type="match status" value="1"/>
</dbReference>
<comment type="similarity">
    <text evidence="1">Belongs to the methyltransferase superfamily. RsmI family.</text>
</comment>
<dbReference type="AlphaFoldDB" id="A0A6G7PY60"/>
<dbReference type="InterPro" id="IPR014776">
    <property type="entry name" value="4pyrrole_Mease_sub2"/>
</dbReference>
<evidence type="ECO:0000256" key="1">
    <source>
        <dbReference type="HAMAP-Rule" id="MF_01877"/>
    </source>
</evidence>
<dbReference type="PANTHER" id="PTHR46111:SF1">
    <property type="entry name" value="RIBOSOMAL RNA SMALL SUBUNIT METHYLTRANSFERASE I"/>
    <property type="match status" value="1"/>
</dbReference>
<dbReference type="InterPro" id="IPR035996">
    <property type="entry name" value="4pyrrol_Methylase_sf"/>
</dbReference>
<dbReference type="FunFam" id="3.30.950.10:FF:000002">
    <property type="entry name" value="Ribosomal RNA small subunit methyltransferase I"/>
    <property type="match status" value="1"/>
</dbReference>
<keyword evidence="1 2" id="KW-0808">Transferase</keyword>
<keyword evidence="1 2" id="KW-0489">Methyltransferase</keyword>
<dbReference type="PANTHER" id="PTHR46111">
    <property type="entry name" value="RIBOSOMAL RNA SMALL SUBUNIT METHYLTRANSFERASE I"/>
    <property type="match status" value="1"/>
</dbReference>
<keyword evidence="1" id="KW-0963">Cytoplasm</keyword>
<dbReference type="InterPro" id="IPR014777">
    <property type="entry name" value="4pyrrole_Mease_sub1"/>
</dbReference>
<dbReference type="GO" id="GO:0070677">
    <property type="term" value="F:rRNA (cytosine-2'-O-)-methyltransferase activity"/>
    <property type="evidence" value="ECO:0007669"/>
    <property type="project" value="UniProtKB-UniRule"/>
</dbReference>
<dbReference type="SUPFAM" id="SSF53790">
    <property type="entry name" value="Tetrapyrrole methylase"/>
    <property type="match status" value="1"/>
</dbReference>
<name>A0A6G7PY60_9BACT</name>
<evidence type="ECO:0000313" key="2">
    <source>
        <dbReference type="EMBL" id="QIJ72486.1"/>
    </source>
</evidence>
<comment type="subcellular location">
    <subcellularLocation>
        <location evidence="1">Cytoplasm</location>
    </subcellularLocation>
</comment>
<dbReference type="PIRSF" id="PIRSF005917">
    <property type="entry name" value="MTase_YraL"/>
    <property type="match status" value="1"/>
</dbReference>
<dbReference type="CDD" id="cd11648">
    <property type="entry name" value="RsmI"/>
    <property type="match status" value="1"/>
</dbReference>
<accession>A0A6G7PY60</accession>
<dbReference type="Gene3D" id="3.30.950.10">
    <property type="entry name" value="Methyltransferase, Cobalt-precorrin-4 Transmethylase, Domain 2"/>
    <property type="match status" value="1"/>
</dbReference>
<sequence>MSARPSVVRPSEAGILFVVATPLGNLKDITLRALEVLKSADLIASEDTRTTRKLLSTYGIKTKLISLHEHNEKRRTPEIISRLKSGWRVALVSEAGTPGISDPGAYLVRQARAAGIQVIPVPGPSAPIAALSVSGIRAEAFVFLGFLPQSLSKKTEIFSTLRYQQLPVVFFESPRRIKESLQVAVRILGDREAFLAREMTKVHEEYYLGSLKQLTEMISEREARGEFVVVISGAKAEVGQIDLSDLICQLLEDGLPAGEVARVLARDLGLSRKELYKKIISIKRGDDG</sequence>
<organism evidence="2 3">
    <name type="scientific">Thermosulfuriphilus ammonigenes</name>
    <dbReference type="NCBI Taxonomy" id="1936021"/>
    <lineage>
        <taxon>Bacteria</taxon>
        <taxon>Pseudomonadati</taxon>
        <taxon>Thermodesulfobacteriota</taxon>
        <taxon>Thermodesulfobacteria</taxon>
        <taxon>Thermodesulfobacteriales</taxon>
        <taxon>Thermodesulfobacteriaceae</taxon>
        <taxon>Thermosulfuriphilus</taxon>
    </lineage>
</organism>
<proteinExistence type="inferred from homology"/>
<comment type="catalytic activity">
    <reaction evidence="1">
        <text>cytidine(1402) in 16S rRNA + S-adenosyl-L-methionine = 2'-O-methylcytidine(1402) in 16S rRNA + S-adenosyl-L-homocysteine + H(+)</text>
        <dbReference type="Rhea" id="RHEA:42924"/>
        <dbReference type="Rhea" id="RHEA-COMP:10285"/>
        <dbReference type="Rhea" id="RHEA-COMP:10286"/>
        <dbReference type="ChEBI" id="CHEBI:15378"/>
        <dbReference type="ChEBI" id="CHEBI:57856"/>
        <dbReference type="ChEBI" id="CHEBI:59789"/>
        <dbReference type="ChEBI" id="CHEBI:74495"/>
        <dbReference type="ChEBI" id="CHEBI:82748"/>
        <dbReference type="EC" id="2.1.1.198"/>
    </reaction>
</comment>
<dbReference type="EMBL" id="CP048877">
    <property type="protein sequence ID" value="QIJ72486.1"/>
    <property type="molecule type" value="Genomic_DNA"/>
</dbReference>
<gene>
    <name evidence="1 2" type="primary">rsmI</name>
    <name evidence="2" type="ORF">G4V39_09480</name>
</gene>
<dbReference type="EC" id="2.1.1.198" evidence="1"/>
<keyword evidence="1" id="KW-0698">rRNA processing</keyword>
<dbReference type="NCBIfam" id="TIGR00096">
    <property type="entry name" value="16S rRNA (cytidine(1402)-2'-O)-methyltransferase"/>
    <property type="match status" value="1"/>
</dbReference>
<dbReference type="KEGG" id="tav:G4V39_09480"/>
<dbReference type="FunFam" id="3.40.1010.10:FF:000007">
    <property type="entry name" value="Ribosomal RNA small subunit methyltransferase I"/>
    <property type="match status" value="1"/>
</dbReference>
<reference evidence="2 3" key="1">
    <citation type="submission" date="2020-02" db="EMBL/GenBank/DDBJ databases">
        <title>Genome analysis of Thermosulfuriphilus ammonigenes ST65T, an anaerobic thermophilic chemolithoautotrophic bacterium isolated from a deep-sea hydrothermal vent.</title>
        <authorList>
            <person name="Slobodkina G."/>
            <person name="Allioux M."/>
            <person name="Merkel A."/>
            <person name="Alain K."/>
            <person name="Jebbar M."/>
            <person name="Slobodkin A."/>
        </authorList>
    </citation>
    <scope>NUCLEOTIDE SEQUENCE [LARGE SCALE GENOMIC DNA]</scope>
    <source>
        <strain evidence="2 3">ST65</strain>
    </source>
</reference>
<dbReference type="HAMAP" id="MF_01877">
    <property type="entry name" value="16SrRNA_methyltr_I"/>
    <property type="match status" value="1"/>
</dbReference>
<comment type="function">
    <text evidence="1">Catalyzes the 2'-O-methylation of the ribose of cytidine 1402 (C1402) in 16S rRNA.</text>
</comment>
<dbReference type="GO" id="GO:0005737">
    <property type="term" value="C:cytoplasm"/>
    <property type="evidence" value="ECO:0007669"/>
    <property type="project" value="UniProtKB-SubCell"/>
</dbReference>
<dbReference type="InterPro" id="IPR008189">
    <property type="entry name" value="rRNA_ssu_MeTfrase_I"/>
</dbReference>
<dbReference type="InterPro" id="IPR000878">
    <property type="entry name" value="4pyrrol_Mease"/>
</dbReference>
<dbReference type="Proteomes" id="UP000502179">
    <property type="component" value="Chromosome"/>
</dbReference>
<keyword evidence="3" id="KW-1185">Reference proteome</keyword>
<keyword evidence="1" id="KW-0949">S-adenosyl-L-methionine</keyword>
<dbReference type="RefSeq" id="WP_166032703.1">
    <property type="nucleotide sequence ID" value="NZ_CP048877.1"/>
</dbReference>
<evidence type="ECO:0000313" key="3">
    <source>
        <dbReference type="Proteomes" id="UP000502179"/>
    </source>
</evidence>
<dbReference type="Gene3D" id="3.40.1010.10">
    <property type="entry name" value="Cobalt-precorrin-4 Transmethylase, Domain 1"/>
    <property type="match status" value="1"/>
</dbReference>